<feature type="coiled-coil region" evidence="2">
    <location>
        <begin position="135"/>
        <end position="169"/>
    </location>
</feature>
<feature type="domain" description="CzcB-like C-terminal circularly permuted SH3-like" evidence="5">
    <location>
        <begin position="285"/>
        <end position="348"/>
    </location>
</feature>
<keyword evidence="2" id="KW-0175">Coiled coil</keyword>
<dbReference type="GO" id="GO:0015562">
    <property type="term" value="F:efflux transmembrane transporter activity"/>
    <property type="evidence" value="ECO:0007669"/>
    <property type="project" value="TreeGrafter"/>
</dbReference>
<dbReference type="EMBL" id="CAAJGR010000039">
    <property type="protein sequence ID" value="VHO06823.1"/>
    <property type="molecule type" value="Genomic_DNA"/>
</dbReference>
<sequence length="373" mass="39760">MHKIKAFVIAVLLLAVVFAVLAGIKGNQIVMMIESGEQFVPPPESVSTTVVEQQSWSNHFEATGTVLADEGIMISAEVSGKVKRISFKNGAYVEAGTVLLEQESGNEQAQLRAAMSRLTLAQQNYQRLVELRRDKIASQSEMDASKQQLDSAQAEVDSLRSTLDKKVLRAPFSGRLGIRVVDVGADLQPGAEVVSLQASNTVRVNFPVPQHRLKQMSIGLPVSVNINDGAARIQGEITAIAPALNNVTRNAIVQSVLDNKASALVPGMAVMVSVTLAQPSDVLVVPATALIYAPFGDTVFVVEKAKQGEGLVARQQFVRLGASRGDFVEILEGVKQGEEVVTSGAFKLFNGQSVTKTDSPAPQYSANPTPADA</sequence>
<dbReference type="SUPFAM" id="SSF111369">
    <property type="entry name" value="HlyD-like secretion proteins"/>
    <property type="match status" value="1"/>
</dbReference>
<dbReference type="PANTHER" id="PTHR30469:SF11">
    <property type="entry name" value="BLL4320 PROTEIN"/>
    <property type="match status" value="1"/>
</dbReference>
<dbReference type="Pfam" id="PF25975">
    <property type="entry name" value="CzcB_C"/>
    <property type="match status" value="1"/>
</dbReference>
<dbReference type="NCBIfam" id="TIGR01730">
    <property type="entry name" value="RND_mfp"/>
    <property type="match status" value="1"/>
</dbReference>
<comment type="similarity">
    <text evidence="1">Belongs to the membrane fusion protein (MFP) (TC 8.A.1) family.</text>
</comment>
<dbReference type="Pfam" id="PF25954">
    <property type="entry name" value="Beta-barrel_RND_2"/>
    <property type="match status" value="1"/>
</dbReference>
<dbReference type="Gene3D" id="2.40.420.20">
    <property type="match status" value="1"/>
</dbReference>
<proteinExistence type="inferred from homology"/>
<dbReference type="PANTHER" id="PTHR30469">
    <property type="entry name" value="MULTIDRUG RESISTANCE PROTEIN MDTA"/>
    <property type="match status" value="1"/>
</dbReference>
<gene>
    <name evidence="6" type="ORF">BAL341_3796</name>
</gene>
<dbReference type="GO" id="GO:1990281">
    <property type="term" value="C:efflux pump complex"/>
    <property type="evidence" value="ECO:0007669"/>
    <property type="project" value="TreeGrafter"/>
</dbReference>
<evidence type="ECO:0000256" key="1">
    <source>
        <dbReference type="ARBA" id="ARBA00009477"/>
    </source>
</evidence>
<organism evidence="6">
    <name type="scientific">Rheinheimera sp. BAL341</name>
    <dbReference type="NCBI Taxonomy" id="1708203"/>
    <lineage>
        <taxon>Bacteria</taxon>
        <taxon>Pseudomonadati</taxon>
        <taxon>Pseudomonadota</taxon>
        <taxon>Gammaproteobacteria</taxon>
        <taxon>Chromatiales</taxon>
        <taxon>Chromatiaceae</taxon>
        <taxon>Rheinheimera</taxon>
    </lineage>
</organism>
<feature type="region of interest" description="Disordered" evidence="3">
    <location>
        <begin position="354"/>
        <end position="373"/>
    </location>
</feature>
<feature type="domain" description="CusB-like beta-barrel" evidence="4">
    <location>
        <begin position="202"/>
        <end position="275"/>
    </location>
</feature>
<protein>
    <submittedName>
        <fullName evidence="6">Probable Co/Zn/Cd efflux system membrane fusion protein</fullName>
    </submittedName>
</protein>
<dbReference type="AlphaFoldDB" id="A0A486XY83"/>
<dbReference type="Gene3D" id="1.10.287.470">
    <property type="entry name" value="Helix hairpin bin"/>
    <property type="match status" value="1"/>
</dbReference>
<evidence type="ECO:0000259" key="5">
    <source>
        <dbReference type="Pfam" id="PF25975"/>
    </source>
</evidence>
<evidence type="ECO:0000313" key="6">
    <source>
        <dbReference type="EMBL" id="VHO06823.1"/>
    </source>
</evidence>
<dbReference type="InterPro" id="IPR058792">
    <property type="entry name" value="Beta-barrel_RND_2"/>
</dbReference>
<name>A0A486XY83_9GAMM</name>
<evidence type="ECO:0000259" key="4">
    <source>
        <dbReference type="Pfam" id="PF25954"/>
    </source>
</evidence>
<dbReference type="Gene3D" id="2.40.50.100">
    <property type="match status" value="1"/>
</dbReference>
<evidence type="ECO:0000256" key="2">
    <source>
        <dbReference type="SAM" id="Coils"/>
    </source>
</evidence>
<evidence type="ECO:0000256" key="3">
    <source>
        <dbReference type="SAM" id="MobiDB-lite"/>
    </source>
</evidence>
<dbReference type="Gene3D" id="2.40.30.170">
    <property type="match status" value="1"/>
</dbReference>
<dbReference type="InterPro" id="IPR058649">
    <property type="entry name" value="CzcB_C"/>
</dbReference>
<accession>A0A486XY83</accession>
<dbReference type="InterPro" id="IPR006143">
    <property type="entry name" value="RND_pump_MFP"/>
</dbReference>
<reference evidence="6" key="1">
    <citation type="submission" date="2019-04" db="EMBL/GenBank/DDBJ databases">
        <authorList>
            <person name="Brambilla D."/>
        </authorList>
    </citation>
    <scope>NUCLEOTIDE SEQUENCE</scope>
    <source>
        <strain evidence="6">BAL1</strain>
    </source>
</reference>